<feature type="region of interest" description="Disordered" evidence="1">
    <location>
        <begin position="390"/>
        <end position="447"/>
    </location>
</feature>
<dbReference type="PROSITE" id="PS50125">
    <property type="entry name" value="GUANYLATE_CYCLASE_2"/>
    <property type="match status" value="1"/>
</dbReference>
<dbReference type="EMBL" id="JALLBG020000105">
    <property type="protein sequence ID" value="KAL3764433.1"/>
    <property type="molecule type" value="Genomic_DNA"/>
</dbReference>
<evidence type="ECO:0000256" key="1">
    <source>
        <dbReference type="SAM" id="MobiDB-lite"/>
    </source>
</evidence>
<dbReference type="CDD" id="cd07302">
    <property type="entry name" value="CHD"/>
    <property type="match status" value="1"/>
</dbReference>
<dbReference type="AlphaFoldDB" id="A0ABD3MKK0"/>
<feature type="region of interest" description="Disordered" evidence="1">
    <location>
        <begin position="461"/>
        <end position="482"/>
    </location>
</feature>
<dbReference type="Gene3D" id="3.30.70.1230">
    <property type="entry name" value="Nucleotide cyclase"/>
    <property type="match status" value="2"/>
</dbReference>
<reference evidence="3 4" key="1">
    <citation type="submission" date="2024-10" db="EMBL/GenBank/DDBJ databases">
        <title>Updated reference genomes for cyclostephanoid diatoms.</title>
        <authorList>
            <person name="Roberts W.R."/>
            <person name="Alverson A.J."/>
        </authorList>
    </citation>
    <scope>NUCLEOTIDE SEQUENCE [LARGE SCALE GENOMIC DNA]</scope>
    <source>
        <strain evidence="3 4">AJA232-27</strain>
    </source>
</reference>
<name>A0ABD3MKK0_9STRA</name>
<dbReference type="PANTHER" id="PTHR43081:SF1">
    <property type="entry name" value="ADENYLATE CYCLASE, TERMINAL-DIFFERENTIATION SPECIFIC"/>
    <property type="match status" value="1"/>
</dbReference>
<evidence type="ECO:0000259" key="2">
    <source>
        <dbReference type="PROSITE" id="PS50125"/>
    </source>
</evidence>
<feature type="compositionally biased region" description="Basic residues" evidence="1">
    <location>
        <begin position="146"/>
        <end position="159"/>
    </location>
</feature>
<evidence type="ECO:0000313" key="4">
    <source>
        <dbReference type="Proteomes" id="UP001530293"/>
    </source>
</evidence>
<protein>
    <recommendedName>
        <fullName evidence="2">Guanylate cyclase domain-containing protein</fullName>
    </recommendedName>
</protein>
<comment type="caution">
    <text evidence="3">The sequence shown here is derived from an EMBL/GenBank/DDBJ whole genome shotgun (WGS) entry which is preliminary data.</text>
</comment>
<dbReference type="Proteomes" id="UP001530293">
    <property type="component" value="Unassembled WGS sequence"/>
</dbReference>
<feature type="compositionally biased region" description="Low complexity" evidence="1">
    <location>
        <begin position="74"/>
        <end position="87"/>
    </location>
</feature>
<dbReference type="Pfam" id="PF00211">
    <property type="entry name" value="Guanylate_cyc"/>
    <property type="match status" value="1"/>
</dbReference>
<feature type="region of interest" description="Disordered" evidence="1">
    <location>
        <begin position="1"/>
        <end position="220"/>
    </location>
</feature>
<feature type="domain" description="Guanylate cyclase" evidence="2">
    <location>
        <begin position="512"/>
        <end position="646"/>
    </location>
</feature>
<sequence>MAGWSNASDEGVAPPAAVDSNDYTGGGGGTHGPSSSNNNNNMKGHGNNNKKKTGILSIVKRSLGGGGGNGGVPTSITTPRTSTSSSSGHHHHHQQQQQQQRQQQQVHPGQQQQQRHAPVVDHNHHHGGGDGGCHGGGGYGAPSQHQQHHHHQYQQHRQHQQQPPPPWGGYNRRTDSAGTTRQPPAAPDVGGSVGSASAGLWEGRRRNTHPTRSYYSSSGQQLQLHHSLVRASTADPTLQHQHELSSSRMNVPQHERGYNMQGGEGGQLHQHQQQAQHYPPQHHHLTRKDLIRNGGGTMSMSMPSSHSHIPITLQELSRSSLATTANLSSMYPIRNYSSHHHHPSLHHPPNSSYNHALPTSSLCDISTNGRGGKLAPTNTEVMHYVSEAKTRTHHAFQRRPSKEQQHHQQHLQHHLQHAPREGGGGVGGALPPPPQAAPPGGIGGIRRRFLSPGEAAASSSLSSSSALLGPHRDSDPLQTSTTTMNTSHVALPQHPTSNGTNNVVTNQEIQLTIVNADVQGWTSFWEVCSSDTMKKALDIYDSIMRQCYTESGGYEIKAEGGIFHIAFAQPVDALVFALQAQLKLYGADWPEEISLHDDGKMEPALKFHGMRVKFAIHHGNVIRRVHDTTGRIIYSGEAVEIAKAVERMCHGGQILTTIETWNAVCDGGGMAERYLGRPQVVDCGEHLLFKTKSNHAIIQPGGGGGGTNNLASTTTITKCTRRIMQLVPNELAFDFFEARGRRDVPSIDGTMGYEIKNAMLVNGRLFPPLNSKRQLTTCFLNAPYANGRVTICFVYTVGLEEDSNHSTNLGILAKHIRKQLLLIDPPGYECREDDGCWMLAFDTMAHAVTFGLSLKSTILQTDIAATGLVGSVNRAAMFKIGIVSGPFTSMGPHKTTGKADYFGPIVNRAEQVASNCIPGEVAVGIPLSDGATVADSPDFGPSINVKLHGIKKLVGIALDMAIFACSRSSRTIENLL</sequence>
<feature type="compositionally biased region" description="Low complexity" evidence="1">
    <location>
        <begin position="32"/>
        <end position="47"/>
    </location>
</feature>
<feature type="compositionally biased region" description="Low complexity" evidence="1">
    <location>
        <begin position="95"/>
        <end position="116"/>
    </location>
</feature>
<feature type="compositionally biased region" description="Gly residues" evidence="1">
    <location>
        <begin position="129"/>
        <end position="140"/>
    </location>
</feature>
<dbReference type="InterPro" id="IPR050697">
    <property type="entry name" value="Adenylyl/Guanylyl_Cyclase_3/4"/>
</dbReference>
<gene>
    <name evidence="3" type="ORF">ACHAWU_004939</name>
</gene>
<dbReference type="InterPro" id="IPR001054">
    <property type="entry name" value="A/G_cyclase"/>
</dbReference>
<dbReference type="PANTHER" id="PTHR43081">
    <property type="entry name" value="ADENYLATE CYCLASE, TERMINAL-DIFFERENTIATION SPECIFIC-RELATED"/>
    <property type="match status" value="1"/>
</dbReference>
<organism evidence="3 4">
    <name type="scientific">Discostella pseudostelligera</name>
    <dbReference type="NCBI Taxonomy" id="259834"/>
    <lineage>
        <taxon>Eukaryota</taxon>
        <taxon>Sar</taxon>
        <taxon>Stramenopiles</taxon>
        <taxon>Ochrophyta</taxon>
        <taxon>Bacillariophyta</taxon>
        <taxon>Coscinodiscophyceae</taxon>
        <taxon>Thalassiosirophycidae</taxon>
        <taxon>Stephanodiscales</taxon>
        <taxon>Stephanodiscaceae</taxon>
        <taxon>Discostella</taxon>
    </lineage>
</organism>
<proteinExistence type="predicted"/>
<feature type="compositionally biased region" description="Basic residues" evidence="1">
    <location>
        <begin position="407"/>
        <end position="417"/>
    </location>
</feature>
<dbReference type="InterPro" id="IPR029787">
    <property type="entry name" value="Nucleotide_cyclase"/>
</dbReference>
<accession>A0ABD3MKK0</accession>
<keyword evidence="4" id="KW-1185">Reference proteome</keyword>
<dbReference type="SUPFAM" id="SSF55073">
    <property type="entry name" value="Nucleotide cyclase"/>
    <property type="match status" value="2"/>
</dbReference>
<evidence type="ECO:0000313" key="3">
    <source>
        <dbReference type="EMBL" id="KAL3764433.1"/>
    </source>
</evidence>